<comment type="caution">
    <text evidence="1">The sequence shown here is derived from an EMBL/GenBank/DDBJ whole genome shotgun (WGS) entry which is preliminary data.</text>
</comment>
<gene>
    <name evidence="1" type="ORF">GXW78_07510</name>
</gene>
<dbReference type="EMBL" id="JAAEDI010000006">
    <property type="protein sequence ID" value="MBR0649501.1"/>
    <property type="molecule type" value="Genomic_DNA"/>
</dbReference>
<protein>
    <submittedName>
        <fullName evidence="1">Uncharacterized protein</fullName>
    </submittedName>
</protein>
<keyword evidence="2" id="KW-1185">Reference proteome</keyword>
<dbReference type="Proteomes" id="UP000698752">
    <property type="component" value="Unassembled WGS sequence"/>
</dbReference>
<evidence type="ECO:0000313" key="2">
    <source>
        <dbReference type="Proteomes" id="UP000698752"/>
    </source>
</evidence>
<organism evidence="1 2">
    <name type="scientific">Neoroseomonas terrae</name>
    <dbReference type="NCBI Taxonomy" id="424799"/>
    <lineage>
        <taxon>Bacteria</taxon>
        <taxon>Pseudomonadati</taxon>
        <taxon>Pseudomonadota</taxon>
        <taxon>Alphaproteobacteria</taxon>
        <taxon>Acetobacterales</taxon>
        <taxon>Acetobacteraceae</taxon>
        <taxon>Neoroseomonas</taxon>
    </lineage>
</organism>
<reference evidence="2" key="1">
    <citation type="journal article" date="2021" name="Syst. Appl. Microbiol.">
        <title>Roseomonas hellenica sp. nov., isolated from roots of wild-growing Alkanna tinctoria.</title>
        <authorList>
            <person name="Rat A."/>
            <person name="Naranjo H.D."/>
            <person name="Lebbe L."/>
            <person name="Cnockaert M."/>
            <person name="Krigas N."/>
            <person name="Grigoriadou K."/>
            <person name="Maloupa E."/>
            <person name="Willems A."/>
        </authorList>
    </citation>
    <scope>NUCLEOTIDE SEQUENCE [LARGE SCALE GENOMIC DNA]</scope>
    <source>
        <strain evidence="2">LMG 31159</strain>
    </source>
</reference>
<name>A0ABS5EEQ4_9PROT</name>
<evidence type="ECO:0000313" key="1">
    <source>
        <dbReference type="EMBL" id="MBR0649501.1"/>
    </source>
</evidence>
<sequence length="55" mass="5556">MQSAGFDGPGFQPPATLPAMFEEAAGLTRPVLTAGSEPRAVVLLVEVDAKGLASS</sequence>
<accession>A0ABS5EEQ4</accession>
<dbReference type="RefSeq" id="WP_211867507.1">
    <property type="nucleotide sequence ID" value="NZ_JAAEDI010000006.1"/>
</dbReference>
<proteinExistence type="predicted"/>